<dbReference type="InterPro" id="IPR036291">
    <property type="entry name" value="NAD(P)-bd_dom_sf"/>
</dbReference>
<dbReference type="GO" id="GO:0006571">
    <property type="term" value="P:tyrosine biosynthetic process"/>
    <property type="evidence" value="ECO:0007669"/>
    <property type="project" value="UniProtKB-KW"/>
</dbReference>
<proteinExistence type="inferred from homology"/>
<dbReference type="FunFam" id="3.40.50.720:FF:000208">
    <property type="entry name" value="Prephenate dehydrogenase"/>
    <property type="match status" value="1"/>
</dbReference>
<evidence type="ECO:0000313" key="14">
    <source>
        <dbReference type="Proteomes" id="UP001241537"/>
    </source>
</evidence>
<dbReference type="PANTHER" id="PTHR21363:SF0">
    <property type="entry name" value="PREPHENATE DEHYDROGENASE [NADP(+)]"/>
    <property type="match status" value="1"/>
</dbReference>
<dbReference type="Gene3D" id="1.10.3660.10">
    <property type="entry name" value="6-phosphogluconate dehydrogenase C-terminal like domain"/>
    <property type="match status" value="1"/>
</dbReference>
<dbReference type="InterPro" id="IPR046825">
    <property type="entry name" value="PDH_C"/>
</dbReference>
<comment type="pathway">
    <text evidence="1">Amino-acid biosynthesis; L-tyrosine biosynthesis; (4-hydroxyphenyl)pyruvate from prephenate (NAD(+) route): step 1/1.</text>
</comment>
<dbReference type="PROSITE" id="PS51671">
    <property type="entry name" value="ACT"/>
    <property type="match status" value="1"/>
</dbReference>
<dbReference type="InterPro" id="IPR002912">
    <property type="entry name" value="ACT_dom"/>
</dbReference>
<dbReference type="SUPFAM" id="SSF55021">
    <property type="entry name" value="ACT-like"/>
    <property type="match status" value="1"/>
</dbReference>
<dbReference type="InterPro" id="IPR003099">
    <property type="entry name" value="Prephen_DH"/>
</dbReference>
<sequence>MASTYGFIGLGLIGGSIAKGLRSAEPDCRILAYMRTRARLELARSEGIVDLALSGIDDALAECDIIFLCTPVEYNESYLSRLKPLLKPGAFITDVGSTKSSIQRTVEQLSMEQLFIGGHPMAGSEKSGYEYSDPLLLENIFYLLCPTAKTPPAFTARMEALVRSLRANPYVITAAEHDQAVATISHLPHLVAAALVNLVQDTDSERHTMKQLAAGGFKDITRIASSSPVMWQQIFSSNRAAVSAVLRQYISAMEAIEQALLTDDMSAIHELFTRSGSFRSQLADEHGLMNAQYSFSVHVADRPGAISIISAILAAGGVSIKNIGINHNRESGDGALRIEFYDADSCLKAEHLVQKYNFVIEARK</sequence>
<keyword evidence="7 13" id="KW-0560">Oxidoreductase</keyword>
<keyword evidence="5" id="KW-0827">Tyrosine biosynthesis</keyword>
<dbReference type="Gene3D" id="3.40.50.720">
    <property type="entry name" value="NAD(P)-binding Rossmann-like Domain"/>
    <property type="match status" value="1"/>
</dbReference>
<dbReference type="AlphaFoldDB" id="A0AAE3V9Q9"/>
<dbReference type="InterPro" id="IPR046826">
    <property type="entry name" value="PDH_N"/>
</dbReference>
<evidence type="ECO:0000256" key="2">
    <source>
        <dbReference type="ARBA" id="ARBA00007964"/>
    </source>
</evidence>
<evidence type="ECO:0000256" key="4">
    <source>
        <dbReference type="ARBA" id="ARBA00016891"/>
    </source>
</evidence>
<comment type="catalytic activity">
    <reaction evidence="10">
        <text>prephenate + NAD(+) = 3-(4-hydroxyphenyl)pyruvate + CO2 + NADH</text>
        <dbReference type="Rhea" id="RHEA:13869"/>
        <dbReference type="ChEBI" id="CHEBI:16526"/>
        <dbReference type="ChEBI" id="CHEBI:29934"/>
        <dbReference type="ChEBI" id="CHEBI:36242"/>
        <dbReference type="ChEBI" id="CHEBI:57540"/>
        <dbReference type="ChEBI" id="CHEBI:57945"/>
        <dbReference type="EC" id="1.3.1.12"/>
    </reaction>
</comment>
<dbReference type="RefSeq" id="WP_416388995.1">
    <property type="nucleotide sequence ID" value="NZ_JAUSTO010000005.1"/>
</dbReference>
<evidence type="ECO:0000256" key="1">
    <source>
        <dbReference type="ARBA" id="ARBA00005067"/>
    </source>
</evidence>
<dbReference type="FunFam" id="1.10.3660.10:FF:000003">
    <property type="entry name" value="Prephenate dehydrogenase"/>
    <property type="match status" value="1"/>
</dbReference>
<dbReference type="Proteomes" id="UP001241537">
    <property type="component" value="Unassembled WGS sequence"/>
</dbReference>
<dbReference type="SUPFAM" id="SSF51735">
    <property type="entry name" value="NAD(P)-binding Rossmann-fold domains"/>
    <property type="match status" value="1"/>
</dbReference>
<keyword evidence="9" id="KW-0057">Aromatic amino acid biosynthesis</keyword>
<evidence type="ECO:0000256" key="7">
    <source>
        <dbReference type="ARBA" id="ARBA00023002"/>
    </source>
</evidence>
<dbReference type="EC" id="1.3.1.12" evidence="3"/>
<keyword evidence="8" id="KW-0520">NAD</keyword>
<evidence type="ECO:0000256" key="3">
    <source>
        <dbReference type="ARBA" id="ARBA00012068"/>
    </source>
</evidence>
<accession>A0AAE3V9Q9</accession>
<keyword evidence="6" id="KW-0028">Amino-acid biosynthesis</keyword>
<reference evidence="13" key="1">
    <citation type="submission" date="2023-07" db="EMBL/GenBank/DDBJ databases">
        <title>Genomic Encyclopedia of Type Strains, Phase IV (KMG-IV): sequencing the most valuable type-strain genomes for metagenomic binning, comparative biology and taxonomic classification.</title>
        <authorList>
            <person name="Goeker M."/>
        </authorList>
    </citation>
    <scope>NUCLEOTIDE SEQUENCE</scope>
    <source>
        <strain evidence="13">DSM 19659</strain>
    </source>
</reference>
<dbReference type="SUPFAM" id="SSF48179">
    <property type="entry name" value="6-phosphogluconate dehydrogenase C-terminal domain-like"/>
    <property type="match status" value="1"/>
</dbReference>
<dbReference type="InterPro" id="IPR008927">
    <property type="entry name" value="6-PGluconate_DH-like_C_sf"/>
</dbReference>
<comment type="similarity">
    <text evidence="2">Belongs to the prephenate/arogenate dehydrogenase family.</text>
</comment>
<protein>
    <recommendedName>
        <fullName evidence="4">Prephenate dehydrogenase</fullName>
        <ecNumber evidence="3">1.3.1.12</ecNumber>
    </recommendedName>
</protein>
<feature type="domain" description="Prephenate/arogenate dehydrogenase" evidence="11">
    <location>
        <begin position="3"/>
        <end position="290"/>
    </location>
</feature>
<organism evidence="13 14">
    <name type="scientific">Moryella indoligenes</name>
    <dbReference type="NCBI Taxonomy" id="371674"/>
    <lineage>
        <taxon>Bacteria</taxon>
        <taxon>Bacillati</taxon>
        <taxon>Bacillota</taxon>
        <taxon>Clostridia</taxon>
        <taxon>Lachnospirales</taxon>
        <taxon>Lachnospiraceae</taxon>
        <taxon>Moryella</taxon>
    </lineage>
</organism>
<keyword evidence="14" id="KW-1185">Reference proteome</keyword>
<dbReference type="Pfam" id="PF20463">
    <property type="entry name" value="PDH_C"/>
    <property type="match status" value="1"/>
</dbReference>
<dbReference type="GO" id="GO:0004665">
    <property type="term" value="F:prephenate dehydrogenase (NADP+) activity"/>
    <property type="evidence" value="ECO:0007669"/>
    <property type="project" value="InterPro"/>
</dbReference>
<dbReference type="Pfam" id="PF02153">
    <property type="entry name" value="PDH_N"/>
    <property type="match status" value="1"/>
</dbReference>
<evidence type="ECO:0000256" key="6">
    <source>
        <dbReference type="ARBA" id="ARBA00022605"/>
    </source>
</evidence>
<dbReference type="EMBL" id="JAUSTO010000005">
    <property type="protein sequence ID" value="MDQ0152387.1"/>
    <property type="molecule type" value="Genomic_DNA"/>
</dbReference>
<dbReference type="InterPro" id="IPR045865">
    <property type="entry name" value="ACT-like_dom_sf"/>
</dbReference>
<dbReference type="GO" id="GO:0070403">
    <property type="term" value="F:NAD+ binding"/>
    <property type="evidence" value="ECO:0007669"/>
    <property type="project" value="InterPro"/>
</dbReference>
<dbReference type="PANTHER" id="PTHR21363">
    <property type="entry name" value="PREPHENATE DEHYDROGENASE"/>
    <property type="match status" value="1"/>
</dbReference>
<feature type="domain" description="ACT" evidence="12">
    <location>
        <begin position="294"/>
        <end position="364"/>
    </location>
</feature>
<dbReference type="GO" id="GO:0008977">
    <property type="term" value="F:prephenate dehydrogenase (NAD+) activity"/>
    <property type="evidence" value="ECO:0007669"/>
    <property type="project" value="UniProtKB-EC"/>
</dbReference>
<evidence type="ECO:0000259" key="12">
    <source>
        <dbReference type="PROSITE" id="PS51671"/>
    </source>
</evidence>
<evidence type="ECO:0000259" key="11">
    <source>
        <dbReference type="PROSITE" id="PS51176"/>
    </source>
</evidence>
<evidence type="ECO:0000256" key="10">
    <source>
        <dbReference type="ARBA" id="ARBA00049260"/>
    </source>
</evidence>
<evidence type="ECO:0000256" key="8">
    <source>
        <dbReference type="ARBA" id="ARBA00023027"/>
    </source>
</evidence>
<evidence type="ECO:0000256" key="5">
    <source>
        <dbReference type="ARBA" id="ARBA00022498"/>
    </source>
</evidence>
<evidence type="ECO:0000256" key="9">
    <source>
        <dbReference type="ARBA" id="ARBA00023141"/>
    </source>
</evidence>
<dbReference type="PROSITE" id="PS51176">
    <property type="entry name" value="PDH_ADH"/>
    <property type="match status" value="1"/>
</dbReference>
<dbReference type="InterPro" id="IPR050812">
    <property type="entry name" value="Preph/Arog_dehydrog"/>
</dbReference>
<comment type="caution">
    <text evidence="13">The sequence shown here is derived from an EMBL/GenBank/DDBJ whole genome shotgun (WGS) entry which is preliminary data.</text>
</comment>
<evidence type="ECO:0000313" key="13">
    <source>
        <dbReference type="EMBL" id="MDQ0152387.1"/>
    </source>
</evidence>
<name>A0AAE3V9Q9_9FIRM</name>
<gene>
    <name evidence="13" type="ORF">J2S20_001076</name>
</gene>